<protein>
    <submittedName>
        <fullName evidence="1">Uncharacterized protein</fullName>
    </submittedName>
</protein>
<evidence type="ECO:0000313" key="1">
    <source>
        <dbReference type="EMBL" id="KAF7383676.1"/>
    </source>
</evidence>
<accession>A0A834J803</accession>
<sequence length="128" mass="14657">MSGLWPTFIDPGSVVHWTSTSELRNFRTLCVGLRPVNLEIFADAIRASINEQPIKVYNTLFDFRLKCEVGMLGFGGRQQRQVFDQYSLFLVQLCFGLRRVNLEIFSSSGDFENQSSRVDLEIFAPLKD</sequence>
<dbReference type="AlphaFoldDB" id="A0A834J803"/>
<name>A0A834J803_VESVU</name>
<dbReference type="EMBL" id="JACSEA010000017">
    <property type="protein sequence ID" value="KAF7383676.1"/>
    <property type="molecule type" value="Genomic_DNA"/>
</dbReference>
<reference evidence="1" key="1">
    <citation type="journal article" date="2020" name="G3 (Bethesda)">
        <title>High-Quality Assemblies for Three Invasive Social Wasps from the &lt;i&gt;Vespula&lt;/i&gt; Genus.</title>
        <authorList>
            <person name="Harrop T.W.R."/>
            <person name="Guhlin J."/>
            <person name="McLaughlin G.M."/>
            <person name="Permina E."/>
            <person name="Stockwell P."/>
            <person name="Gilligan J."/>
            <person name="Le Lec M.F."/>
            <person name="Gruber M.A.M."/>
            <person name="Quinn O."/>
            <person name="Lovegrove M."/>
            <person name="Duncan E.J."/>
            <person name="Remnant E.J."/>
            <person name="Van Eeckhoven J."/>
            <person name="Graham B."/>
            <person name="Knapp R.A."/>
            <person name="Langford K.W."/>
            <person name="Kronenberg Z."/>
            <person name="Press M.O."/>
            <person name="Eacker S.M."/>
            <person name="Wilson-Rankin E.E."/>
            <person name="Purcell J."/>
            <person name="Lester P.J."/>
            <person name="Dearden P.K."/>
        </authorList>
    </citation>
    <scope>NUCLEOTIDE SEQUENCE</scope>
    <source>
        <strain evidence="1">Marl-1</strain>
    </source>
</reference>
<dbReference type="Proteomes" id="UP000614350">
    <property type="component" value="Unassembled WGS sequence"/>
</dbReference>
<proteinExistence type="predicted"/>
<keyword evidence="2" id="KW-1185">Reference proteome</keyword>
<gene>
    <name evidence="1" type="ORF">HZH66_013026</name>
</gene>
<organism evidence="1 2">
    <name type="scientific">Vespula vulgaris</name>
    <name type="common">Yellow jacket</name>
    <name type="synonym">Wasp</name>
    <dbReference type="NCBI Taxonomy" id="7454"/>
    <lineage>
        <taxon>Eukaryota</taxon>
        <taxon>Metazoa</taxon>
        <taxon>Ecdysozoa</taxon>
        <taxon>Arthropoda</taxon>
        <taxon>Hexapoda</taxon>
        <taxon>Insecta</taxon>
        <taxon>Pterygota</taxon>
        <taxon>Neoptera</taxon>
        <taxon>Endopterygota</taxon>
        <taxon>Hymenoptera</taxon>
        <taxon>Apocrita</taxon>
        <taxon>Aculeata</taxon>
        <taxon>Vespoidea</taxon>
        <taxon>Vespidae</taxon>
        <taxon>Vespinae</taxon>
        <taxon>Vespula</taxon>
    </lineage>
</organism>
<comment type="caution">
    <text evidence="1">The sequence shown here is derived from an EMBL/GenBank/DDBJ whole genome shotgun (WGS) entry which is preliminary data.</text>
</comment>
<evidence type="ECO:0000313" key="2">
    <source>
        <dbReference type="Proteomes" id="UP000614350"/>
    </source>
</evidence>